<keyword evidence="1 8" id="KW-0444">Lipid biosynthesis</keyword>
<comment type="catalytic activity">
    <reaction evidence="8">
        <text>apo-[ACP] + CoA = holo-[ACP] + adenosine 3',5'-bisphosphate + H(+)</text>
        <dbReference type="Rhea" id="RHEA:12068"/>
        <dbReference type="Rhea" id="RHEA-COMP:9685"/>
        <dbReference type="Rhea" id="RHEA-COMP:9690"/>
        <dbReference type="ChEBI" id="CHEBI:15378"/>
        <dbReference type="ChEBI" id="CHEBI:29999"/>
        <dbReference type="ChEBI" id="CHEBI:57287"/>
        <dbReference type="ChEBI" id="CHEBI:58343"/>
        <dbReference type="ChEBI" id="CHEBI:64479"/>
        <dbReference type="EC" id="2.7.8.7"/>
    </reaction>
</comment>
<proteinExistence type="inferred from homology"/>
<evidence type="ECO:0000256" key="8">
    <source>
        <dbReference type="HAMAP-Rule" id="MF_00101"/>
    </source>
</evidence>
<comment type="function">
    <text evidence="8">Transfers the 4'-phosphopantetheine moiety from coenzyme A to a Ser of acyl-carrier-protein.</text>
</comment>
<dbReference type="Gene3D" id="3.90.470.20">
    <property type="entry name" value="4'-phosphopantetheinyl transferase domain"/>
    <property type="match status" value="1"/>
</dbReference>
<evidence type="ECO:0000256" key="6">
    <source>
        <dbReference type="ARBA" id="ARBA00023098"/>
    </source>
</evidence>
<evidence type="ECO:0000256" key="1">
    <source>
        <dbReference type="ARBA" id="ARBA00022516"/>
    </source>
</evidence>
<evidence type="ECO:0000313" key="11">
    <source>
        <dbReference type="Proteomes" id="UP000675284"/>
    </source>
</evidence>
<dbReference type="InterPro" id="IPR037143">
    <property type="entry name" value="4-PPantetheinyl_Trfase_dom_sf"/>
</dbReference>
<dbReference type="GO" id="GO:0006633">
    <property type="term" value="P:fatty acid biosynthetic process"/>
    <property type="evidence" value="ECO:0007669"/>
    <property type="project" value="UniProtKB-UniRule"/>
</dbReference>
<evidence type="ECO:0000256" key="7">
    <source>
        <dbReference type="ARBA" id="ARBA00023160"/>
    </source>
</evidence>
<dbReference type="RefSeq" id="WP_026680354.1">
    <property type="nucleotide sequence ID" value="NZ_BAAACY010000168.1"/>
</dbReference>
<dbReference type="GO" id="GO:0008897">
    <property type="term" value="F:holo-[acyl-carrier-protein] synthase activity"/>
    <property type="evidence" value="ECO:0007669"/>
    <property type="project" value="UniProtKB-UniRule"/>
</dbReference>
<dbReference type="EC" id="2.7.8.7" evidence="8"/>
<keyword evidence="4 8" id="KW-0276">Fatty acid metabolism</keyword>
<comment type="subcellular location">
    <subcellularLocation>
        <location evidence="8">Cytoplasm</location>
    </subcellularLocation>
</comment>
<protein>
    <recommendedName>
        <fullName evidence="8">Holo-[acyl-carrier-protein] synthase</fullName>
        <shortName evidence="8">Holo-ACP synthase</shortName>
        <ecNumber evidence="8">2.7.8.7</ecNumber>
    </recommendedName>
    <alternativeName>
        <fullName evidence="8">4'-phosphopantetheinyl transferase AcpS</fullName>
    </alternativeName>
</protein>
<accession>A0A941DVL0</accession>
<dbReference type="AlphaFoldDB" id="A0A941DVL0"/>
<dbReference type="NCBIfam" id="TIGR00516">
    <property type="entry name" value="acpS"/>
    <property type="match status" value="1"/>
</dbReference>
<evidence type="ECO:0000259" key="9">
    <source>
        <dbReference type="Pfam" id="PF01648"/>
    </source>
</evidence>
<evidence type="ECO:0000313" key="10">
    <source>
        <dbReference type="EMBL" id="MBR7796241.1"/>
    </source>
</evidence>
<organism evidence="10 11">
    <name type="scientific">Virgibacillus salarius</name>
    <dbReference type="NCBI Taxonomy" id="447199"/>
    <lineage>
        <taxon>Bacteria</taxon>
        <taxon>Bacillati</taxon>
        <taxon>Bacillota</taxon>
        <taxon>Bacilli</taxon>
        <taxon>Bacillales</taxon>
        <taxon>Bacillaceae</taxon>
        <taxon>Virgibacillus</taxon>
    </lineage>
</organism>
<keyword evidence="2 8" id="KW-0808">Transferase</keyword>
<evidence type="ECO:0000256" key="4">
    <source>
        <dbReference type="ARBA" id="ARBA00022832"/>
    </source>
</evidence>
<sequence>MIRGIGIDLIELYRIENSMQRTPRIIERILTPIERERFYALHNKRRQVEFLAGRFAAKEAFAKAVGIGIGRLSFQDIEIQIGENGAPILHAKGYGKEKIFLSITHTADYAAAQIVIEAL</sequence>
<feature type="binding site" evidence="8">
    <location>
        <position position="59"/>
    </location>
    <ligand>
        <name>Mg(2+)</name>
        <dbReference type="ChEBI" id="CHEBI:18420"/>
    </ligand>
</feature>
<reference evidence="10" key="1">
    <citation type="submission" date="2021-04" db="EMBL/GenBank/DDBJ databases">
        <title>Isolation and polyphasic classification of algal microorganism.</title>
        <authorList>
            <person name="Wang S."/>
        </authorList>
    </citation>
    <scope>NUCLEOTIDE SEQUENCE</scope>
    <source>
        <strain evidence="10">720a</strain>
    </source>
</reference>
<name>A0A941DVL0_9BACI</name>
<evidence type="ECO:0000256" key="2">
    <source>
        <dbReference type="ARBA" id="ARBA00022679"/>
    </source>
</evidence>
<feature type="binding site" evidence="8">
    <location>
        <position position="8"/>
    </location>
    <ligand>
        <name>Mg(2+)</name>
        <dbReference type="ChEBI" id="CHEBI:18420"/>
    </ligand>
</feature>
<keyword evidence="7 8" id="KW-0275">Fatty acid biosynthesis</keyword>
<evidence type="ECO:0000256" key="3">
    <source>
        <dbReference type="ARBA" id="ARBA00022723"/>
    </source>
</evidence>
<dbReference type="HAMAP" id="MF_00101">
    <property type="entry name" value="AcpS"/>
    <property type="match status" value="1"/>
</dbReference>
<dbReference type="GO" id="GO:0000287">
    <property type="term" value="F:magnesium ion binding"/>
    <property type="evidence" value="ECO:0007669"/>
    <property type="project" value="UniProtKB-UniRule"/>
</dbReference>
<dbReference type="EMBL" id="JAGSOT010000023">
    <property type="protein sequence ID" value="MBR7796241.1"/>
    <property type="molecule type" value="Genomic_DNA"/>
</dbReference>
<comment type="caution">
    <text evidence="10">The sequence shown here is derived from an EMBL/GenBank/DDBJ whole genome shotgun (WGS) entry which is preliminary data.</text>
</comment>
<keyword evidence="8" id="KW-0963">Cytoplasm</keyword>
<dbReference type="Proteomes" id="UP000675284">
    <property type="component" value="Unassembled WGS sequence"/>
</dbReference>
<comment type="similarity">
    <text evidence="8">Belongs to the P-Pant transferase superfamily. AcpS family.</text>
</comment>
<dbReference type="InterPro" id="IPR002582">
    <property type="entry name" value="ACPS"/>
</dbReference>
<dbReference type="Pfam" id="PF01648">
    <property type="entry name" value="ACPS"/>
    <property type="match status" value="1"/>
</dbReference>
<dbReference type="InterPro" id="IPR008278">
    <property type="entry name" value="4-PPantetheinyl_Trfase_dom"/>
</dbReference>
<evidence type="ECO:0000256" key="5">
    <source>
        <dbReference type="ARBA" id="ARBA00022842"/>
    </source>
</evidence>
<keyword evidence="11" id="KW-1185">Reference proteome</keyword>
<dbReference type="InterPro" id="IPR004568">
    <property type="entry name" value="Ppantetheine-prot_Trfase_dom"/>
</dbReference>
<gene>
    <name evidence="8 10" type="primary">acpS</name>
    <name evidence="10" type="ORF">KCX74_09310</name>
</gene>
<dbReference type="SUPFAM" id="SSF56214">
    <property type="entry name" value="4'-phosphopantetheinyl transferase"/>
    <property type="match status" value="1"/>
</dbReference>
<keyword evidence="5 8" id="KW-0460">Magnesium</keyword>
<comment type="cofactor">
    <cofactor evidence="8">
        <name>Mg(2+)</name>
        <dbReference type="ChEBI" id="CHEBI:18420"/>
    </cofactor>
</comment>
<keyword evidence="3 8" id="KW-0479">Metal-binding</keyword>
<feature type="domain" description="4'-phosphopantetheinyl transferase" evidence="9">
    <location>
        <begin position="4"/>
        <end position="112"/>
    </location>
</feature>
<keyword evidence="6 8" id="KW-0443">Lipid metabolism</keyword>
<dbReference type="GO" id="GO:0005737">
    <property type="term" value="C:cytoplasm"/>
    <property type="evidence" value="ECO:0007669"/>
    <property type="project" value="UniProtKB-SubCell"/>
</dbReference>
<dbReference type="NCBIfam" id="TIGR00556">
    <property type="entry name" value="pantethn_trn"/>
    <property type="match status" value="1"/>
</dbReference>